<name>A0A8F6TZT9_9RHOB</name>
<evidence type="ECO:0000256" key="5">
    <source>
        <dbReference type="ARBA" id="ARBA00022898"/>
    </source>
</evidence>
<dbReference type="EMBL" id="CP079194">
    <property type="protein sequence ID" value="QXT41179.1"/>
    <property type="molecule type" value="Genomic_DNA"/>
</dbReference>
<keyword evidence="5 6" id="KW-0663">Pyridoxal phosphate</keyword>
<dbReference type="PANTHER" id="PTHR43094">
    <property type="entry name" value="AMINOTRANSFERASE"/>
    <property type="match status" value="1"/>
</dbReference>
<gene>
    <name evidence="7" type="ORF">KYE46_08215</name>
</gene>
<proteinExistence type="inferred from homology"/>
<keyword evidence="4" id="KW-0808">Transferase</keyword>
<dbReference type="AlphaFoldDB" id="A0A8F6TZT9"/>
<evidence type="ECO:0000256" key="1">
    <source>
        <dbReference type="ARBA" id="ARBA00001933"/>
    </source>
</evidence>
<keyword evidence="8" id="KW-1185">Reference proteome</keyword>
<dbReference type="RefSeq" id="WP_219004836.1">
    <property type="nucleotide sequence ID" value="NZ_CP079194.1"/>
</dbReference>
<dbReference type="FunFam" id="3.40.640.10:FF:000014">
    <property type="entry name" value="Adenosylmethionine-8-amino-7-oxononanoate aminotransferase, probable"/>
    <property type="match status" value="1"/>
</dbReference>
<dbReference type="Pfam" id="PF00202">
    <property type="entry name" value="Aminotran_3"/>
    <property type="match status" value="1"/>
</dbReference>
<evidence type="ECO:0000313" key="8">
    <source>
        <dbReference type="Proteomes" id="UP000825009"/>
    </source>
</evidence>
<evidence type="ECO:0000256" key="6">
    <source>
        <dbReference type="RuleBase" id="RU003560"/>
    </source>
</evidence>
<evidence type="ECO:0000256" key="2">
    <source>
        <dbReference type="ARBA" id="ARBA00008954"/>
    </source>
</evidence>
<accession>A0A8F6TZT9</accession>
<reference evidence="7 8" key="1">
    <citation type="submission" date="2021-07" db="EMBL/GenBank/DDBJ databases">
        <title>A novel Jannaschia species isolated from marine dinoflagellate Ceratoperidinium margalefii.</title>
        <authorList>
            <person name="Jiang Y."/>
            <person name="Li Z."/>
        </authorList>
    </citation>
    <scope>NUCLEOTIDE SEQUENCE [LARGE SCALE GENOMIC DNA]</scope>
    <source>
        <strain evidence="7 8">J12C1-MA-4</strain>
    </source>
</reference>
<protein>
    <submittedName>
        <fullName evidence="7">Aminotransferase class III-fold pyridoxal phosphate-dependent enzyme</fullName>
    </submittedName>
</protein>
<dbReference type="GO" id="GO:0008483">
    <property type="term" value="F:transaminase activity"/>
    <property type="evidence" value="ECO:0007669"/>
    <property type="project" value="UniProtKB-KW"/>
</dbReference>
<organism evidence="7 8">
    <name type="scientific">Gymnodinialimonas ceratoperidinii</name>
    <dbReference type="NCBI Taxonomy" id="2856823"/>
    <lineage>
        <taxon>Bacteria</taxon>
        <taxon>Pseudomonadati</taxon>
        <taxon>Pseudomonadota</taxon>
        <taxon>Alphaproteobacteria</taxon>
        <taxon>Rhodobacterales</taxon>
        <taxon>Paracoccaceae</taxon>
        <taxon>Gymnodinialimonas</taxon>
    </lineage>
</organism>
<dbReference type="PROSITE" id="PS00600">
    <property type="entry name" value="AA_TRANSFER_CLASS_3"/>
    <property type="match status" value="1"/>
</dbReference>
<dbReference type="GO" id="GO:0030170">
    <property type="term" value="F:pyridoxal phosphate binding"/>
    <property type="evidence" value="ECO:0007669"/>
    <property type="project" value="InterPro"/>
</dbReference>
<evidence type="ECO:0000313" key="7">
    <source>
        <dbReference type="EMBL" id="QXT41179.1"/>
    </source>
</evidence>
<sequence>MAYDATNSLEAHWMPFSDNRGFKEDPRLVVRAEGVHLYDHRGGQLLDGSSGLFCSPAGHCHPKIAEAVSKQMTEYTYVMPFQAGHPGSFALAEKISRMLPEKMNHVFFTNSGSESVDTAMKIVMAYWNARGETRPRFVSRERAYHGVNIGGVSLSGMVKNRDIFHATVPGVMMLRHTYDPSEKFIPGGHSEHNGEELANDLERMAQTYGGGNIAAVFVEPVAGSTGALPPPKGYLERLRKICDDYGILLVFDEVITGFGRLGTAFAAQRYGVEPDIITMAKALTNGSIPMGAVACRDDIYETVVGSSKRGLTEFFHGYTYSGHPAACAAGNAMMDILEEEDLITRAADLIPYFESALMDGLKDHEMIKDIRVAGLMAGVEVHPEGGPGMRGTELQKRMFWDGLSVKFTGDNAIIAPQFIATRENVDEIVDRFRKTLDHMQANG</sequence>
<evidence type="ECO:0000256" key="4">
    <source>
        <dbReference type="ARBA" id="ARBA00022679"/>
    </source>
</evidence>
<dbReference type="KEGG" id="gce:KYE46_08215"/>
<keyword evidence="3 7" id="KW-0032">Aminotransferase</keyword>
<comment type="cofactor">
    <cofactor evidence="1">
        <name>pyridoxal 5'-phosphate</name>
        <dbReference type="ChEBI" id="CHEBI:597326"/>
    </cofactor>
</comment>
<comment type="similarity">
    <text evidence="2 6">Belongs to the class-III pyridoxal-phosphate-dependent aminotransferase family.</text>
</comment>
<dbReference type="CDD" id="cd00610">
    <property type="entry name" value="OAT_like"/>
    <property type="match status" value="1"/>
</dbReference>
<dbReference type="InterPro" id="IPR049704">
    <property type="entry name" value="Aminotrans_3_PPA_site"/>
</dbReference>
<dbReference type="PIRSF" id="PIRSF000521">
    <property type="entry name" value="Transaminase_4ab_Lys_Orn"/>
    <property type="match status" value="1"/>
</dbReference>
<dbReference type="GO" id="GO:0005829">
    <property type="term" value="C:cytosol"/>
    <property type="evidence" value="ECO:0007669"/>
    <property type="project" value="TreeGrafter"/>
</dbReference>
<dbReference type="InterPro" id="IPR005814">
    <property type="entry name" value="Aminotrans_3"/>
</dbReference>
<dbReference type="PANTHER" id="PTHR43094:SF1">
    <property type="entry name" value="AMINOTRANSFERASE CLASS-III"/>
    <property type="match status" value="1"/>
</dbReference>
<evidence type="ECO:0000256" key="3">
    <source>
        <dbReference type="ARBA" id="ARBA00022576"/>
    </source>
</evidence>
<dbReference type="Proteomes" id="UP000825009">
    <property type="component" value="Chromosome"/>
</dbReference>